<dbReference type="RefSeq" id="WP_236889670.1">
    <property type="nucleotide sequence ID" value="NZ_AP024488.1"/>
</dbReference>
<keyword evidence="3" id="KW-1185">Reference proteome</keyword>
<protein>
    <recommendedName>
        <fullName evidence="4">Alginate export domain-containing protein</fullName>
    </recommendedName>
</protein>
<evidence type="ECO:0000256" key="1">
    <source>
        <dbReference type="SAM" id="SignalP"/>
    </source>
</evidence>
<sequence length="417" mass="45391">MKRWGALMAVVFWVTVPRASQAISVDVGGLVKASARGVRYDPGDVRAVQDSSDDLESTAGFRLTSRTQLSDALSLEVDYELIREGGEVTKRYSDLEGGGLSIPGRGGGDSDRFRWFDLTSEIDSSSYHTTTHRLDRLSLNWELRQADIRIGRQAVTWGGGLLFNPMDLVNPFSPTDTLRDYKTGDDLASLRYTHGGGYELQVIARPGRNAVSGEVTSEASTVASKLHGIYGTLEADILVARNRGYGVSGVGVSGYAGDAAWRYDLVVSDENDGTLSTVANMDLSWVAWNKNWYGLLEFYHNGYGTTDYGDALTDEASLDRLARGEVFTLGKNYVATRLQVEVHPLVNLAMTAITNIDDPSGLLQPTLVWDARDNVRLDAGALIPWGGGETEYGGFSLPDGNSLASACEITLRGTWFF</sequence>
<evidence type="ECO:0000313" key="2">
    <source>
        <dbReference type="EMBL" id="BCS98264.1"/>
    </source>
</evidence>
<accession>A0ABM7PLY3</accession>
<organism evidence="2 3">
    <name type="scientific">Desulfoluna limicola</name>
    <dbReference type="NCBI Taxonomy" id="2810562"/>
    <lineage>
        <taxon>Bacteria</taxon>
        <taxon>Pseudomonadati</taxon>
        <taxon>Thermodesulfobacteriota</taxon>
        <taxon>Desulfobacteria</taxon>
        <taxon>Desulfobacterales</taxon>
        <taxon>Desulfolunaceae</taxon>
        <taxon>Desulfoluna</taxon>
    </lineage>
</organism>
<reference evidence="2 3" key="1">
    <citation type="submission" date="2021-02" db="EMBL/GenBank/DDBJ databases">
        <title>Complete genome of Desulfoluna sp. strain ASN36.</title>
        <authorList>
            <person name="Takahashi A."/>
            <person name="Kojima H."/>
            <person name="Fukui M."/>
        </authorList>
    </citation>
    <scope>NUCLEOTIDE SEQUENCE [LARGE SCALE GENOMIC DNA]</scope>
    <source>
        <strain evidence="2 3">ASN36</strain>
    </source>
</reference>
<proteinExistence type="predicted"/>
<name>A0ABM7PLY3_9BACT</name>
<evidence type="ECO:0000313" key="3">
    <source>
        <dbReference type="Proteomes" id="UP001320148"/>
    </source>
</evidence>
<evidence type="ECO:0008006" key="4">
    <source>
        <dbReference type="Google" id="ProtNLM"/>
    </source>
</evidence>
<dbReference type="Proteomes" id="UP001320148">
    <property type="component" value="Chromosome"/>
</dbReference>
<feature type="signal peptide" evidence="1">
    <location>
        <begin position="1"/>
        <end position="22"/>
    </location>
</feature>
<feature type="chain" id="PRO_5046614031" description="Alginate export domain-containing protein" evidence="1">
    <location>
        <begin position="23"/>
        <end position="417"/>
    </location>
</feature>
<dbReference type="EMBL" id="AP024488">
    <property type="protein sequence ID" value="BCS98264.1"/>
    <property type="molecule type" value="Genomic_DNA"/>
</dbReference>
<gene>
    <name evidence="2" type="ORF">DSLASN_38960</name>
</gene>
<keyword evidence="1" id="KW-0732">Signal</keyword>